<evidence type="ECO:0000259" key="8">
    <source>
        <dbReference type="SMART" id="SM00838"/>
    </source>
</evidence>
<evidence type="ECO:0000256" key="3">
    <source>
        <dbReference type="ARBA" id="ARBA00022768"/>
    </source>
</evidence>
<dbReference type="InterPro" id="IPR000795">
    <property type="entry name" value="T_Tr_GTP-bd_dom"/>
</dbReference>
<dbReference type="GO" id="GO:0005525">
    <property type="term" value="F:GTP binding"/>
    <property type="evidence" value="ECO:0007669"/>
    <property type="project" value="UniProtKB-KW"/>
</dbReference>
<protein>
    <recommendedName>
        <fullName evidence="1">Elongation factor G</fullName>
    </recommendedName>
</protein>
<keyword evidence="5" id="KW-0342">GTP-binding</keyword>
<dbReference type="CDD" id="cd01434">
    <property type="entry name" value="EFG_mtEFG1_IV"/>
    <property type="match status" value="1"/>
</dbReference>
<dbReference type="GO" id="GO:0003746">
    <property type="term" value="F:translation elongation factor activity"/>
    <property type="evidence" value="ECO:0007669"/>
    <property type="project" value="UniProtKB-KW"/>
</dbReference>
<dbReference type="InterPro" id="IPR009000">
    <property type="entry name" value="Transl_B-barrel_sf"/>
</dbReference>
<dbReference type="InterPro" id="IPR027417">
    <property type="entry name" value="P-loop_NTPase"/>
</dbReference>
<organism evidence="10 11">
    <name type="scientific">Fuscovulum blasticum DSM 2131</name>
    <dbReference type="NCBI Taxonomy" id="1188250"/>
    <lineage>
        <taxon>Bacteria</taxon>
        <taxon>Pseudomonadati</taxon>
        <taxon>Pseudomonadota</taxon>
        <taxon>Alphaproteobacteria</taxon>
        <taxon>Rhodobacterales</taxon>
        <taxon>Paracoccaceae</taxon>
        <taxon>Pseudogemmobacter</taxon>
    </lineage>
</organism>
<dbReference type="SUPFAM" id="SSF54980">
    <property type="entry name" value="EF-G C-terminal domain-like"/>
    <property type="match status" value="2"/>
</dbReference>
<dbReference type="Proteomes" id="UP000241362">
    <property type="component" value="Unassembled WGS sequence"/>
</dbReference>
<dbReference type="SUPFAM" id="SSF54211">
    <property type="entry name" value="Ribosomal protein S5 domain 2-like"/>
    <property type="match status" value="1"/>
</dbReference>
<dbReference type="Pfam" id="PF00009">
    <property type="entry name" value="GTP_EFTU"/>
    <property type="match status" value="1"/>
</dbReference>
<dbReference type="Gene3D" id="2.40.30.10">
    <property type="entry name" value="Translation factors"/>
    <property type="match status" value="1"/>
</dbReference>
<evidence type="ECO:0000256" key="4">
    <source>
        <dbReference type="ARBA" id="ARBA00022917"/>
    </source>
</evidence>
<dbReference type="Gene3D" id="3.30.70.240">
    <property type="match status" value="1"/>
</dbReference>
<evidence type="ECO:0000256" key="6">
    <source>
        <dbReference type="ARBA" id="ARBA00024731"/>
    </source>
</evidence>
<dbReference type="SMART" id="SM00838">
    <property type="entry name" value="EFG_C"/>
    <property type="match status" value="1"/>
</dbReference>
<dbReference type="PANTHER" id="PTHR43261:SF7">
    <property type="entry name" value="ELONGATION FACTOR G-LIKE PROTEIN"/>
    <property type="match status" value="1"/>
</dbReference>
<dbReference type="EMBL" id="PZKE01000005">
    <property type="protein sequence ID" value="PTE15036.1"/>
    <property type="molecule type" value="Genomic_DNA"/>
</dbReference>
<dbReference type="InterPro" id="IPR000640">
    <property type="entry name" value="EFG_V-like"/>
</dbReference>
<dbReference type="InterPro" id="IPR005517">
    <property type="entry name" value="Transl_elong_EFG/EF2_IV"/>
</dbReference>
<dbReference type="FunFam" id="3.30.70.870:FF:000002">
    <property type="entry name" value="Translation elongation factor 2"/>
    <property type="match status" value="1"/>
</dbReference>
<dbReference type="Pfam" id="PF00679">
    <property type="entry name" value="EFG_C"/>
    <property type="match status" value="1"/>
</dbReference>
<gene>
    <name evidence="10" type="ORF">C5F44_07060</name>
</gene>
<keyword evidence="3 10" id="KW-0251">Elongation factor</keyword>
<dbReference type="Pfam" id="PF14492">
    <property type="entry name" value="EFG_III"/>
    <property type="match status" value="1"/>
</dbReference>
<comment type="function">
    <text evidence="6">Catalyzes the GTP-dependent ribosomal translocation step during translation elongation. During this step, the ribosome changes from the pre-translocational (PRE) to the post-translocational (POST) state as the newly formed A-site-bound peptidyl-tRNA and P-site-bound deacylated tRNA move to the P and E sites, respectively. Catalyzes the coordinated movement of the two tRNA molecules, the mRNA and conformational changes in the ribosome.</text>
</comment>
<dbReference type="GO" id="GO:0032790">
    <property type="term" value="P:ribosome disassembly"/>
    <property type="evidence" value="ECO:0007669"/>
    <property type="project" value="TreeGrafter"/>
</dbReference>
<sequence length="675" mass="72377">MSHDSHGTRCAALVGAHGSGKTTLFESLLHAAGTTDRRGTVKERTTVGDAAPEARARGISTEMTVANCRFMDEDWTLIDCPGSVELLSDTRAAMCVADIVVVVADPFPDRAVAVSPLLRFLDDRRIPHMVFINRLDAPEAHVRATFHALQALSDRPLALREIPIRDEHGQVTGLIDLVSERAWRWNPNRPSDLIPLPEAIRADESRERGGLLEALADFDDSIMEQVLDDMTPAPQEIYGSLARDLEQDLVVPVFFGAAEFENGVRRLWKALRHDAPLPATTAARLGLPEGSGPMLQVFKTFQSGQAGRSALARIWRGEVKDGQTLGQDRVGSVSSVLGRKSTPKGSAGPGEVVVLGRMAQARAGEVLTEGASQAVDWPEPPAPLAALAIRAEHPSDEAKLSTALARLLDEDPALSTTWAADTGETLLQGQGDIHLQIALSRLKSEAGLSVKTAKPTVSYRETISKAVTQHSRHKKQSGGHGEFADIVVEIAPRARGEGFAFSDRITGGVVPKNYIPAVQKGAEAALQRGTLGFPVVDVSVVLTDGSYHAVDSSDFAFQKAGAKALQEALPGCGPVLLEPVMEVILSIPSEFTPRAQRIVTARRGQLLGFDAKAGWKGWDEVSALIPQGELDGMITEIRSQTLGVGFYTAGFDHLEQLAGREADQVIAARAEALKA</sequence>
<keyword evidence="4" id="KW-0648">Protein biosynthesis</keyword>
<dbReference type="InterPro" id="IPR035647">
    <property type="entry name" value="EFG_III/V"/>
</dbReference>
<dbReference type="FunFam" id="3.30.230.10:FF:000003">
    <property type="entry name" value="Elongation factor G"/>
    <property type="match status" value="1"/>
</dbReference>
<dbReference type="Gene3D" id="3.30.230.10">
    <property type="match status" value="1"/>
</dbReference>
<dbReference type="SMART" id="SM00889">
    <property type="entry name" value="EFG_IV"/>
    <property type="match status" value="1"/>
</dbReference>
<evidence type="ECO:0000256" key="1">
    <source>
        <dbReference type="ARBA" id="ARBA00017872"/>
    </source>
</evidence>
<feature type="region of interest" description="Disordered" evidence="7">
    <location>
        <begin position="330"/>
        <end position="350"/>
    </location>
</feature>
<feature type="domain" description="Translation elongation factor EFG/EF2" evidence="9">
    <location>
        <begin position="456"/>
        <end position="573"/>
    </location>
</feature>
<evidence type="ECO:0000256" key="7">
    <source>
        <dbReference type="SAM" id="MobiDB-lite"/>
    </source>
</evidence>
<dbReference type="Gene3D" id="3.40.50.300">
    <property type="entry name" value="P-loop containing nucleotide triphosphate hydrolases"/>
    <property type="match status" value="1"/>
</dbReference>
<dbReference type="InterPro" id="IPR035649">
    <property type="entry name" value="EFG_V"/>
</dbReference>
<dbReference type="InterPro" id="IPR020568">
    <property type="entry name" value="Ribosomal_Su5_D2-typ_SF"/>
</dbReference>
<dbReference type="GO" id="GO:0097216">
    <property type="term" value="F:guanosine tetraphosphate binding"/>
    <property type="evidence" value="ECO:0007669"/>
    <property type="project" value="UniProtKB-ARBA"/>
</dbReference>
<evidence type="ECO:0000313" key="10">
    <source>
        <dbReference type="EMBL" id="PTE15036.1"/>
    </source>
</evidence>
<feature type="domain" description="Elongation factor EFG" evidence="8">
    <location>
        <begin position="575"/>
        <end position="665"/>
    </location>
</feature>
<keyword evidence="11" id="KW-1185">Reference proteome</keyword>
<dbReference type="GO" id="GO:0003924">
    <property type="term" value="F:GTPase activity"/>
    <property type="evidence" value="ECO:0007669"/>
    <property type="project" value="InterPro"/>
</dbReference>
<accession>A0A2T4JAV4</accession>
<dbReference type="NCBIfam" id="NF009379">
    <property type="entry name" value="PRK12740.1-3"/>
    <property type="match status" value="1"/>
</dbReference>
<comment type="caution">
    <text evidence="10">The sequence shown here is derived from an EMBL/GenBank/DDBJ whole genome shotgun (WGS) entry which is preliminary data.</text>
</comment>
<dbReference type="InterPro" id="IPR047872">
    <property type="entry name" value="EFG_IV"/>
</dbReference>
<dbReference type="Pfam" id="PF03764">
    <property type="entry name" value="EFG_IV"/>
    <property type="match status" value="1"/>
</dbReference>
<dbReference type="RefSeq" id="WP_107672810.1">
    <property type="nucleotide sequence ID" value="NZ_PZKE01000005.1"/>
</dbReference>
<dbReference type="AlphaFoldDB" id="A0A2T4JAV4"/>
<evidence type="ECO:0000256" key="2">
    <source>
        <dbReference type="ARBA" id="ARBA00022741"/>
    </source>
</evidence>
<dbReference type="CDD" id="cd04170">
    <property type="entry name" value="EF-G_bact"/>
    <property type="match status" value="1"/>
</dbReference>
<dbReference type="PANTHER" id="PTHR43261">
    <property type="entry name" value="TRANSLATION ELONGATION FACTOR G-RELATED"/>
    <property type="match status" value="1"/>
</dbReference>
<dbReference type="SUPFAM" id="SSF52540">
    <property type="entry name" value="P-loop containing nucleoside triphosphate hydrolases"/>
    <property type="match status" value="1"/>
</dbReference>
<evidence type="ECO:0000313" key="11">
    <source>
        <dbReference type="Proteomes" id="UP000241362"/>
    </source>
</evidence>
<dbReference type="SUPFAM" id="SSF50447">
    <property type="entry name" value="Translation proteins"/>
    <property type="match status" value="1"/>
</dbReference>
<dbReference type="Gene3D" id="3.30.70.870">
    <property type="entry name" value="Elongation Factor G (Translational Gtpase), domain 3"/>
    <property type="match status" value="1"/>
</dbReference>
<name>A0A2T4JAV4_FUSBL</name>
<keyword evidence="2" id="KW-0547">Nucleotide-binding</keyword>
<dbReference type="InterPro" id="IPR041095">
    <property type="entry name" value="EFG_II"/>
</dbReference>
<evidence type="ECO:0000259" key="9">
    <source>
        <dbReference type="SMART" id="SM00889"/>
    </source>
</evidence>
<dbReference type="InterPro" id="IPR014721">
    <property type="entry name" value="Ribsml_uS5_D2-typ_fold_subgr"/>
</dbReference>
<evidence type="ECO:0000256" key="5">
    <source>
        <dbReference type="ARBA" id="ARBA00023134"/>
    </source>
</evidence>
<proteinExistence type="predicted"/>
<dbReference type="CDD" id="cd03713">
    <property type="entry name" value="EFG_mtEFG_C"/>
    <property type="match status" value="1"/>
</dbReference>
<reference evidence="10 11" key="1">
    <citation type="submission" date="2018-03" db="EMBL/GenBank/DDBJ databases">
        <title>Rhodobacter blasticus.</title>
        <authorList>
            <person name="Meyer T.E."/>
            <person name="Miller S."/>
            <person name="Lodha T."/>
            <person name="Gandham S."/>
            <person name="Chintalapati S."/>
            <person name="Chintalapati V.R."/>
        </authorList>
    </citation>
    <scope>NUCLEOTIDE SEQUENCE [LARGE SCALE GENOMIC DNA]</scope>
    <source>
        <strain evidence="10 11">DSM 2131</strain>
    </source>
</reference>